<dbReference type="OrthoDB" id="1840988at2759"/>
<dbReference type="InParanoid" id="A0A2P6N9T1"/>
<dbReference type="GO" id="GO:0007169">
    <property type="term" value="P:cell surface receptor protein tyrosine kinase signaling pathway"/>
    <property type="evidence" value="ECO:0007669"/>
    <property type="project" value="TreeGrafter"/>
</dbReference>
<keyword evidence="1" id="KW-0472">Membrane</keyword>
<protein>
    <recommendedName>
        <fullName evidence="2">Protein kinase domain-containing protein</fullName>
    </recommendedName>
</protein>
<dbReference type="Pfam" id="PF07714">
    <property type="entry name" value="PK_Tyr_Ser-Thr"/>
    <property type="match status" value="1"/>
</dbReference>
<dbReference type="InterPro" id="IPR001245">
    <property type="entry name" value="Ser-Thr/Tyr_kinase_cat_dom"/>
</dbReference>
<feature type="domain" description="Protein kinase" evidence="2">
    <location>
        <begin position="184"/>
        <end position="433"/>
    </location>
</feature>
<keyword evidence="1" id="KW-0812">Transmembrane</keyword>
<dbReference type="InterPro" id="IPR011009">
    <property type="entry name" value="Kinase-like_dom_sf"/>
</dbReference>
<dbReference type="PANTHER" id="PTHR24416:SF611">
    <property type="entry name" value="TYROSINE-PROTEIN KINASE TRANSMEMBRANE RECEPTOR ROR"/>
    <property type="match status" value="1"/>
</dbReference>
<dbReference type="EMBL" id="MDYQ01000140">
    <property type="protein sequence ID" value="PRP80707.1"/>
    <property type="molecule type" value="Genomic_DNA"/>
</dbReference>
<proteinExistence type="predicted"/>
<accession>A0A2P6N9T1</accession>
<comment type="caution">
    <text evidence="3">The sequence shown here is derived from an EMBL/GenBank/DDBJ whole genome shotgun (WGS) entry which is preliminary data.</text>
</comment>
<sequence length="492" mass="54248">MCSLTTLKIVRDRGAILRLYAHMTFVCPLTSQASQLCGAVCHIDNYQSANLTMRIAGDVSTFDSNGFVTSIASLSTISRDRVNILRTRSVSVIVENGASAYSSKNITLLSVSTSITPDSPSSSNGLSGGAIAGIVIGVLVIVIVVLIVLLKRKKPVYKTNFELVDFTRIDNNSTAKSVIPFSELEDQVMIGFGAYGVVYKAKWRSNTVAVRNEHINTDQMQSFLGEASLVQRMRPHPNVVLFMGYTVPPDPLSIITEFCEGGCLLDYLAEHGSEVTDERRDNIILGIAKGVLHLHQEKIIHRDLAARNILLSKHLEAKVSDFGMSRQVQQKDSASTTSSTIGPIKWMAPEAITKREYSVKSDAFSFGVVIWEIITGQEPYGDIPLVEVAIRVINGTSLDIPENANPMLRAIMKGVWMPQPEDRPDFVQICNWLSEDDAARAEDKLARSRVVKDEDRYEPVNLKHLEMNHTTTARSEVAELHLSPVDEGETSE</sequence>
<keyword evidence="4" id="KW-1185">Reference proteome</keyword>
<dbReference type="InterPro" id="IPR050122">
    <property type="entry name" value="RTK"/>
</dbReference>
<dbReference type="STRING" id="1890364.A0A2P6N9T1"/>
<reference evidence="3 4" key="1">
    <citation type="journal article" date="2018" name="Genome Biol. Evol.">
        <title>Multiple Roots of Fruiting Body Formation in Amoebozoa.</title>
        <authorList>
            <person name="Hillmann F."/>
            <person name="Forbes G."/>
            <person name="Novohradska S."/>
            <person name="Ferling I."/>
            <person name="Riege K."/>
            <person name="Groth M."/>
            <person name="Westermann M."/>
            <person name="Marz M."/>
            <person name="Spaller T."/>
            <person name="Winckler T."/>
            <person name="Schaap P."/>
            <person name="Glockner G."/>
        </authorList>
    </citation>
    <scope>NUCLEOTIDE SEQUENCE [LARGE SCALE GENOMIC DNA]</scope>
    <source>
        <strain evidence="3 4">Jena</strain>
    </source>
</reference>
<dbReference type="PRINTS" id="PR00109">
    <property type="entry name" value="TYRKINASE"/>
</dbReference>
<dbReference type="GO" id="GO:0043235">
    <property type="term" value="C:receptor complex"/>
    <property type="evidence" value="ECO:0007669"/>
    <property type="project" value="TreeGrafter"/>
</dbReference>
<dbReference type="GO" id="GO:0004714">
    <property type="term" value="F:transmembrane receptor protein tyrosine kinase activity"/>
    <property type="evidence" value="ECO:0007669"/>
    <property type="project" value="TreeGrafter"/>
</dbReference>
<dbReference type="PROSITE" id="PS00109">
    <property type="entry name" value="PROTEIN_KINASE_TYR"/>
    <property type="match status" value="1"/>
</dbReference>
<dbReference type="InterPro" id="IPR008266">
    <property type="entry name" value="Tyr_kinase_AS"/>
</dbReference>
<dbReference type="PANTHER" id="PTHR24416">
    <property type="entry name" value="TYROSINE-PROTEIN KINASE RECEPTOR"/>
    <property type="match status" value="1"/>
</dbReference>
<dbReference type="GO" id="GO:0005524">
    <property type="term" value="F:ATP binding"/>
    <property type="evidence" value="ECO:0007669"/>
    <property type="project" value="InterPro"/>
</dbReference>
<keyword evidence="1" id="KW-1133">Transmembrane helix</keyword>
<dbReference type="GO" id="GO:0005886">
    <property type="term" value="C:plasma membrane"/>
    <property type="evidence" value="ECO:0007669"/>
    <property type="project" value="TreeGrafter"/>
</dbReference>
<feature type="transmembrane region" description="Helical" evidence="1">
    <location>
        <begin position="126"/>
        <end position="150"/>
    </location>
</feature>
<dbReference type="Gene3D" id="1.10.510.10">
    <property type="entry name" value="Transferase(Phosphotransferase) domain 1"/>
    <property type="match status" value="1"/>
</dbReference>
<evidence type="ECO:0000259" key="2">
    <source>
        <dbReference type="PROSITE" id="PS50011"/>
    </source>
</evidence>
<dbReference type="SMART" id="SM00219">
    <property type="entry name" value="TyrKc"/>
    <property type="match status" value="1"/>
</dbReference>
<organism evidence="3 4">
    <name type="scientific">Planoprotostelium fungivorum</name>
    <dbReference type="NCBI Taxonomy" id="1890364"/>
    <lineage>
        <taxon>Eukaryota</taxon>
        <taxon>Amoebozoa</taxon>
        <taxon>Evosea</taxon>
        <taxon>Variosea</taxon>
        <taxon>Cavosteliida</taxon>
        <taxon>Cavosteliaceae</taxon>
        <taxon>Planoprotostelium</taxon>
    </lineage>
</organism>
<dbReference type="AlphaFoldDB" id="A0A2P6N9T1"/>
<dbReference type="Gene3D" id="3.30.200.20">
    <property type="entry name" value="Phosphorylase Kinase, domain 1"/>
    <property type="match status" value="1"/>
</dbReference>
<evidence type="ECO:0000256" key="1">
    <source>
        <dbReference type="SAM" id="Phobius"/>
    </source>
</evidence>
<dbReference type="SUPFAM" id="SSF56112">
    <property type="entry name" value="Protein kinase-like (PK-like)"/>
    <property type="match status" value="1"/>
</dbReference>
<dbReference type="InterPro" id="IPR020635">
    <property type="entry name" value="Tyr_kinase_cat_dom"/>
</dbReference>
<dbReference type="PROSITE" id="PS50011">
    <property type="entry name" value="PROTEIN_KINASE_DOM"/>
    <property type="match status" value="1"/>
</dbReference>
<evidence type="ECO:0000313" key="3">
    <source>
        <dbReference type="EMBL" id="PRP80707.1"/>
    </source>
</evidence>
<gene>
    <name evidence="3" type="ORF">PROFUN_11580</name>
</gene>
<dbReference type="InterPro" id="IPR000719">
    <property type="entry name" value="Prot_kinase_dom"/>
</dbReference>
<dbReference type="Proteomes" id="UP000241769">
    <property type="component" value="Unassembled WGS sequence"/>
</dbReference>
<evidence type="ECO:0000313" key="4">
    <source>
        <dbReference type="Proteomes" id="UP000241769"/>
    </source>
</evidence>
<name>A0A2P6N9T1_9EUKA</name>
<dbReference type="CDD" id="cd13999">
    <property type="entry name" value="STKc_MAP3K-like"/>
    <property type="match status" value="1"/>
</dbReference>